<sequence>MLLFTPGPTPVPESVRLAMAEPTLHHRTPEFEAIFKETRELLFDLFATDEVVMLASTGTGAMEAAVTNLCHDTLLNINSGKFGERFGKIAQAHGLKNVEIKHEWDVPASVEEVIEAVKANSAIDAIAIQVSESAGGLRHPVEEIAKAVKEINPDIMVIADGITAVGVERIDVSNIDCLIAGSQKALMLPPGLAILGLSKAAIVKTGTGKGYYFNLASEIKKQQQNTTAYTAATTLIIGLGAVLKQINANGGLGKLYCDTARRAKSTRFALEALGLHSYPQTPARSMTTIDDADAAEIRNILKTDFGVNVAGGQDHLKGKIFRINQMGLIEPYEMVAVVNAVELALAKLGRRDFDGTASRIFNEEYFKSLLKKEEK</sequence>
<keyword evidence="3 10" id="KW-0808">Transferase</keyword>
<reference evidence="10 11" key="1">
    <citation type="submission" date="2015-11" db="EMBL/GenBank/DDBJ databases">
        <title>Draft genome of Sulfurovum riftiae 1812E, a member of the Epsilonproteobacteria isolated from the tube of the deep-sea hydrothermal vent tubewom Riftia pachyptila.</title>
        <authorList>
            <person name="Vetriani C."/>
            <person name="Giovannelli D."/>
        </authorList>
    </citation>
    <scope>NUCLEOTIDE SEQUENCE [LARGE SCALE GENOMIC DNA]</scope>
    <source>
        <strain evidence="10 11">1812E</strain>
    </source>
</reference>
<comment type="cofactor">
    <cofactor evidence="1 6 8">
        <name>pyridoxal 5'-phosphate</name>
        <dbReference type="ChEBI" id="CHEBI:597326"/>
    </cofactor>
</comment>
<dbReference type="SUPFAM" id="SSF53383">
    <property type="entry name" value="PLP-dependent transferases"/>
    <property type="match status" value="1"/>
</dbReference>
<keyword evidence="2 10" id="KW-0032">Aminotransferase</keyword>
<dbReference type="InterPro" id="IPR015422">
    <property type="entry name" value="PyrdxlP-dep_Trfase_small"/>
</dbReference>
<dbReference type="InterPro" id="IPR015421">
    <property type="entry name" value="PyrdxlP-dep_Trfase_major"/>
</dbReference>
<evidence type="ECO:0000256" key="2">
    <source>
        <dbReference type="ARBA" id="ARBA00022576"/>
    </source>
</evidence>
<accession>A0A151CH43</accession>
<dbReference type="PANTHER" id="PTHR42778:SF1">
    <property type="entry name" value="2-AMINOETHYLPHOSPHONATE--PYRUVATE TRANSAMINASE"/>
    <property type="match status" value="1"/>
</dbReference>
<dbReference type="InterPro" id="IPR000192">
    <property type="entry name" value="Aminotrans_V_dom"/>
</dbReference>
<evidence type="ECO:0000256" key="4">
    <source>
        <dbReference type="ARBA" id="ARBA00022898"/>
    </source>
</evidence>
<dbReference type="Gene3D" id="3.40.640.10">
    <property type="entry name" value="Type I PLP-dependent aspartate aminotransferase-like (Major domain)"/>
    <property type="match status" value="1"/>
</dbReference>
<dbReference type="STRING" id="1630136.AS592_08465"/>
<dbReference type="Gene3D" id="3.90.1150.10">
    <property type="entry name" value="Aspartate Aminotransferase, domain 1"/>
    <property type="match status" value="1"/>
</dbReference>
<dbReference type="PROSITE" id="PS00595">
    <property type="entry name" value="AA_TRANSFER_CLASS_5"/>
    <property type="match status" value="1"/>
</dbReference>
<evidence type="ECO:0000259" key="9">
    <source>
        <dbReference type="Pfam" id="PF00266"/>
    </source>
</evidence>
<dbReference type="InterPro" id="IPR024169">
    <property type="entry name" value="SP_NH2Trfase/AEP_transaminase"/>
</dbReference>
<dbReference type="GO" id="GO:0008483">
    <property type="term" value="F:transaminase activity"/>
    <property type="evidence" value="ECO:0007669"/>
    <property type="project" value="UniProtKB-KW"/>
</dbReference>
<keyword evidence="4 6" id="KW-0663">Pyridoxal phosphate</keyword>
<feature type="modified residue" description="N6-(pyridoxal phosphate)lysine" evidence="6">
    <location>
        <position position="184"/>
    </location>
</feature>
<dbReference type="RefSeq" id="WP_067330311.1">
    <property type="nucleotide sequence ID" value="NZ_LNKT01000012.1"/>
</dbReference>
<gene>
    <name evidence="10" type="ORF">AS592_08465</name>
</gene>
<dbReference type="OrthoDB" id="9766472at2"/>
<dbReference type="InterPro" id="IPR015424">
    <property type="entry name" value="PyrdxlP-dep_Trfase"/>
</dbReference>
<evidence type="ECO:0000256" key="6">
    <source>
        <dbReference type="PIRSR" id="PIRSR000524-50"/>
    </source>
</evidence>
<dbReference type="PANTHER" id="PTHR42778">
    <property type="entry name" value="2-AMINOETHYLPHOSPHONATE--PYRUVATE TRANSAMINASE"/>
    <property type="match status" value="1"/>
</dbReference>
<evidence type="ECO:0000313" key="11">
    <source>
        <dbReference type="Proteomes" id="UP000075359"/>
    </source>
</evidence>
<dbReference type="AlphaFoldDB" id="A0A151CH43"/>
<dbReference type="Pfam" id="PF00266">
    <property type="entry name" value="Aminotran_5"/>
    <property type="match status" value="1"/>
</dbReference>
<dbReference type="EMBL" id="LNKT01000012">
    <property type="protein sequence ID" value="KYJ86848.1"/>
    <property type="molecule type" value="Genomic_DNA"/>
</dbReference>
<comment type="similarity">
    <text evidence="7">Belongs to the class-V pyridoxal-phosphate-dependent aminotransferase family.</text>
</comment>
<comment type="caution">
    <text evidence="10">The sequence shown here is derived from an EMBL/GenBank/DDBJ whole genome shotgun (WGS) entry which is preliminary data.</text>
</comment>
<evidence type="ECO:0000313" key="10">
    <source>
        <dbReference type="EMBL" id="KYJ86848.1"/>
    </source>
</evidence>
<evidence type="ECO:0000256" key="1">
    <source>
        <dbReference type="ARBA" id="ARBA00001933"/>
    </source>
</evidence>
<name>A0A151CH43_9BACT</name>
<dbReference type="InterPro" id="IPR020578">
    <property type="entry name" value="Aminotrans_V_PyrdxlP_BS"/>
</dbReference>
<evidence type="ECO:0000256" key="7">
    <source>
        <dbReference type="RuleBase" id="RU004075"/>
    </source>
</evidence>
<evidence type="ECO:0000256" key="3">
    <source>
        <dbReference type="ARBA" id="ARBA00022679"/>
    </source>
</evidence>
<dbReference type="Proteomes" id="UP000075359">
    <property type="component" value="Unassembled WGS sequence"/>
</dbReference>
<dbReference type="PIRSF" id="PIRSF000524">
    <property type="entry name" value="SPT"/>
    <property type="match status" value="1"/>
</dbReference>
<organism evidence="10 11">
    <name type="scientific">Sulfurovum riftiae</name>
    <dbReference type="NCBI Taxonomy" id="1630136"/>
    <lineage>
        <taxon>Bacteria</taxon>
        <taxon>Pseudomonadati</taxon>
        <taxon>Campylobacterota</taxon>
        <taxon>Epsilonproteobacteria</taxon>
        <taxon>Campylobacterales</taxon>
        <taxon>Sulfurovaceae</taxon>
        <taxon>Sulfurovum</taxon>
    </lineage>
</organism>
<feature type="domain" description="Aminotransferase class V" evidence="9">
    <location>
        <begin position="18"/>
        <end position="313"/>
    </location>
</feature>
<proteinExistence type="inferred from homology"/>
<evidence type="ECO:0000256" key="8">
    <source>
        <dbReference type="RuleBase" id="RU004504"/>
    </source>
</evidence>
<feature type="binding site" evidence="5">
    <location>
        <position position="322"/>
    </location>
    <ligand>
        <name>substrate</name>
    </ligand>
</feature>
<evidence type="ECO:0000256" key="5">
    <source>
        <dbReference type="PIRSR" id="PIRSR000524-1"/>
    </source>
</evidence>
<protein>
    <submittedName>
        <fullName evidence="10">Aminotransferase</fullName>
    </submittedName>
</protein>
<keyword evidence="11" id="KW-1185">Reference proteome</keyword>